<feature type="transmembrane region" description="Helical" evidence="1">
    <location>
        <begin position="100"/>
        <end position="125"/>
    </location>
</feature>
<evidence type="ECO:0000256" key="1">
    <source>
        <dbReference type="SAM" id="Phobius"/>
    </source>
</evidence>
<organism evidence="2 3">
    <name type="scientific">Urochloa decumbens</name>
    <dbReference type="NCBI Taxonomy" id="240449"/>
    <lineage>
        <taxon>Eukaryota</taxon>
        <taxon>Viridiplantae</taxon>
        <taxon>Streptophyta</taxon>
        <taxon>Embryophyta</taxon>
        <taxon>Tracheophyta</taxon>
        <taxon>Spermatophyta</taxon>
        <taxon>Magnoliopsida</taxon>
        <taxon>Liliopsida</taxon>
        <taxon>Poales</taxon>
        <taxon>Poaceae</taxon>
        <taxon>PACMAD clade</taxon>
        <taxon>Panicoideae</taxon>
        <taxon>Panicodae</taxon>
        <taxon>Paniceae</taxon>
        <taxon>Melinidinae</taxon>
        <taxon>Urochloa</taxon>
    </lineage>
</organism>
<gene>
    <name evidence="2" type="ORF">URODEC1_LOCUS70847</name>
</gene>
<keyword evidence="1" id="KW-0472">Membrane</keyword>
<accession>A0ABC9C4W8</accession>
<keyword evidence="1" id="KW-1133">Transmembrane helix</keyword>
<keyword evidence="3" id="KW-1185">Reference proteome</keyword>
<dbReference type="Proteomes" id="UP001497457">
    <property type="component" value="Chromosome 28b"/>
</dbReference>
<protein>
    <submittedName>
        <fullName evidence="2">Uncharacterized protein</fullName>
    </submittedName>
</protein>
<sequence>MAALRSDDTEFYARAAVAWLLSASLAAAILRGWIRGHGFRARTWHLATLFYSTWLSRDTLKLHLAHGILPEYQRQCRGSGVTSVLAIGERILMHKAYLRVLTGVAVVCFFGGVAMGTAMEGAIYGKRMLAPPLSRPSVVVAGRRTPVGVGGILVEILLFIPCVLTANCGAAAGA</sequence>
<dbReference type="AlphaFoldDB" id="A0ABC9C4W8"/>
<feature type="transmembrane region" description="Helical" evidence="1">
    <location>
        <begin position="12"/>
        <end position="34"/>
    </location>
</feature>
<feature type="transmembrane region" description="Helical" evidence="1">
    <location>
        <begin position="145"/>
        <end position="166"/>
    </location>
</feature>
<keyword evidence="1" id="KW-0812">Transmembrane</keyword>
<dbReference type="EMBL" id="OZ075138">
    <property type="protein sequence ID" value="CAL5012374.1"/>
    <property type="molecule type" value="Genomic_DNA"/>
</dbReference>
<evidence type="ECO:0000313" key="2">
    <source>
        <dbReference type="EMBL" id="CAL5012374.1"/>
    </source>
</evidence>
<name>A0ABC9C4W8_9POAL</name>
<reference evidence="2" key="1">
    <citation type="submission" date="2024-10" db="EMBL/GenBank/DDBJ databases">
        <authorList>
            <person name="Ryan C."/>
        </authorList>
    </citation>
    <scope>NUCLEOTIDE SEQUENCE [LARGE SCALE GENOMIC DNA]</scope>
</reference>
<evidence type="ECO:0000313" key="3">
    <source>
        <dbReference type="Proteomes" id="UP001497457"/>
    </source>
</evidence>
<proteinExistence type="predicted"/>